<feature type="transmembrane region" description="Helical" evidence="2">
    <location>
        <begin position="21"/>
        <end position="39"/>
    </location>
</feature>
<keyword evidence="2" id="KW-0472">Membrane</keyword>
<feature type="transmembrane region" description="Helical" evidence="2">
    <location>
        <begin position="117"/>
        <end position="135"/>
    </location>
</feature>
<feature type="region of interest" description="Disordered" evidence="1">
    <location>
        <begin position="219"/>
        <end position="290"/>
    </location>
</feature>
<evidence type="ECO:0000256" key="2">
    <source>
        <dbReference type="SAM" id="Phobius"/>
    </source>
</evidence>
<feature type="transmembrane region" description="Helical" evidence="2">
    <location>
        <begin position="93"/>
        <end position="111"/>
    </location>
</feature>
<feature type="transmembrane region" description="Helical" evidence="2">
    <location>
        <begin position="172"/>
        <end position="192"/>
    </location>
</feature>
<dbReference type="AlphaFoldDB" id="A0A2U0UFZ8"/>
<accession>A0A2U0UFZ8</accession>
<feature type="compositionally biased region" description="Basic and acidic residues" evidence="1">
    <location>
        <begin position="247"/>
        <end position="258"/>
    </location>
</feature>
<keyword evidence="4" id="KW-1185">Reference proteome</keyword>
<sequence length="290" mass="31289">MQKNTYRYPQLNFLTMKLLQSGIFRAICSIIVGALLVKYREQTMTWLTVAIGALFFLSGLISCIVYLADKRNSDKTQVFDSEGKLIQGGKPNFPLVGIGSIVLGAILALAPNSFINGLMYVLAAILILGAINMFYNLASITRIAKIGVAWWVVPILLLVTGVIIIAKPTLLPASALFIIGWAMMVYGVIDLVNTIKIQQVVKAYDRSLKAQEATAIEVEDIAPADPAPMDQTALESGAQATGNDTPDVSKDGAGRNDDQPSDSTTRTIDHNAPNQDWSTTTSGTLNKPTN</sequence>
<gene>
    <name evidence="3" type="ORF">C7379_10683</name>
</gene>
<evidence type="ECO:0000313" key="4">
    <source>
        <dbReference type="Proteomes" id="UP000245870"/>
    </source>
</evidence>
<proteinExistence type="predicted"/>
<feature type="transmembrane region" description="Helical" evidence="2">
    <location>
        <begin position="147"/>
        <end position="166"/>
    </location>
</feature>
<dbReference type="InterPro" id="IPR005325">
    <property type="entry name" value="DUF308_memb"/>
</dbReference>
<evidence type="ECO:0000256" key="1">
    <source>
        <dbReference type="SAM" id="MobiDB-lite"/>
    </source>
</evidence>
<keyword evidence="2" id="KW-0812">Transmembrane</keyword>
<protein>
    <submittedName>
        <fullName evidence="3">Uncharacterized membrane protein HdeD (DUF308 family)</fullName>
    </submittedName>
</protein>
<reference evidence="3 4" key="1">
    <citation type="submission" date="2018-05" db="EMBL/GenBank/DDBJ databases">
        <title>Genomic Encyclopedia of Type Strains, Phase IV (KMG-IV): sequencing the most valuable type-strain genomes for metagenomic binning, comparative biology and taxonomic classification.</title>
        <authorList>
            <person name="Goeker M."/>
        </authorList>
    </citation>
    <scope>NUCLEOTIDE SEQUENCE [LARGE SCALE GENOMIC DNA]</scope>
    <source>
        <strain evidence="3 4">DSM 100333</strain>
    </source>
</reference>
<keyword evidence="2" id="KW-1133">Transmembrane helix</keyword>
<organism evidence="3 4">
    <name type="scientific">Hallella colorans</name>
    <dbReference type="NCBI Taxonomy" id="1703337"/>
    <lineage>
        <taxon>Bacteria</taxon>
        <taxon>Pseudomonadati</taxon>
        <taxon>Bacteroidota</taxon>
        <taxon>Bacteroidia</taxon>
        <taxon>Bacteroidales</taxon>
        <taxon>Prevotellaceae</taxon>
        <taxon>Hallella</taxon>
    </lineage>
</organism>
<feature type="transmembrane region" description="Helical" evidence="2">
    <location>
        <begin position="45"/>
        <end position="68"/>
    </location>
</feature>
<comment type="caution">
    <text evidence="3">The sequence shown here is derived from an EMBL/GenBank/DDBJ whole genome shotgun (WGS) entry which is preliminary data.</text>
</comment>
<dbReference type="EMBL" id="QENY01000006">
    <property type="protein sequence ID" value="PVX56511.1"/>
    <property type="molecule type" value="Genomic_DNA"/>
</dbReference>
<dbReference type="Proteomes" id="UP000245870">
    <property type="component" value="Unassembled WGS sequence"/>
</dbReference>
<feature type="compositionally biased region" description="Polar residues" evidence="1">
    <location>
        <begin position="261"/>
        <end position="290"/>
    </location>
</feature>
<name>A0A2U0UFZ8_9BACT</name>
<dbReference type="Pfam" id="PF03729">
    <property type="entry name" value="DUF308"/>
    <property type="match status" value="2"/>
</dbReference>
<evidence type="ECO:0000313" key="3">
    <source>
        <dbReference type="EMBL" id="PVX56511.1"/>
    </source>
</evidence>